<feature type="domain" description="Glycosyltransferase 2-like" evidence="1">
    <location>
        <begin position="7"/>
        <end position="144"/>
    </location>
</feature>
<sequence length="250" mass="28959">MNMPLISIIMPVYNAEFYLNQGILSCLNQSYQNIELILIDDGSTDKSIEIINNIIDKDKRVKLFFTPTNQGPAAARNIGLEKAQGDYITFLDSDDFIANDKLEKQLNFMLQNHLVMTHGNYAFCDLEGNQIKLVTTSKKIDYLTLLQGNQFKIMTVLVKRESIKLLRFPNIKHEDYAFFLDCLKEVKQSILYSHQASSFVRIGKVSVSSNKFKSAIWTFNIYFKREKLGVVKSIYYFILYAYNGFIKYKK</sequence>
<evidence type="ECO:0000313" key="3">
    <source>
        <dbReference type="Proteomes" id="UP000050700"/>
    </source>
</evidence>
<proteinExistence type="predicted"/>
<accession>A0A0D0ILB9</accession>
<gene>
    <name evidence="2" type="primary">hyaD_1</name>
    <name evidence="2" type="ORF">NTHI1209_00343</name>
</gene>
<keyword evidence="2" id="KW-0328">Glycosyltransferase</keyword>
<dbReference type="PATRIC" id="fig|727.552.peg.659"/>
<dbReference type="InterPro" id="IPR001173">
    <property type="entry name" value="Glyco_trans_2-like"/>
</dbReference>
<keyword evidence="2" id="KW-0808">Transferase</keyword>
<dbReference type="EC" id="2.4.1.212" evidence="2"/>
<dbReference type="SUPFAM" id="SSF53448">
    <property type="entry name" value="Nucleotide-diphospho-sugar transferases"/>
    <property type="match status" value="1"/>
</dbReference>
<dbReference type="InterPro" id="IPR029044">
    <property type="entry name" value="Nucleotide-diphossugar_trans"/>
</dbReference>
<dbReference type="Pfam" id="PF00535">
    <property type="entry name" value="Glycos_transf_2"/>
    <property type="match status" value="1"/>
</dbReference>
<dbReference type="PANTHER" id="PTHR22916">
    <property type="entry name" value="GLYCOSYLTRANSFERASE"/>
    <property type="match status" value="1"/>
</dbReference>
<organism evidence="2 3">
    <name type="scientific">Haemophilus influenzae</name>
    <dbReference type="NCBI Taxonomy" id="727"/>
    <lineage>
        <taxon>Bacteria</taxon>
        <taxon>Pseudomonadati</taxon>
        <taxon>Pseudomonadota</taxon>
        <taxon>Gammaproteobacteria</taxon>
        <taxon>Pasteurellales</taxon>
        <taxon>Pasteurellaceae</taxon>
        <taxon>Haemophilus</taxon>
    </lineage>
</organism>
<dbReference type="Gene3D" id="3.90.550.10">
    <property type="entry name" value="Spore Coat Polysaccharide Biosynthesis Protein SpsA, Chain A"/>
    <property type="match status" value="1"/>
</dbReference>
<dbReference type="GO" id="GO:0050501">
    <property type="term" value="F:hyaluronan synthase activity"/>
    <property type="evidence" value="ECO:0007669"/>
    <property type="project" value="UniProtKB-EC"/>
</dbReference>
<evidence type="ECO:0000313" key="2">
    <source>
        <dbReference type="EMBL" id="KIS34741.1"/>
    </source>
</evidence>
<dbReference type="CDD" id="cd00761">
    <property type="entry name" value="Glyco_tranf_GTA_type"/>
    <property type="match status" value="1"/>
</dbReference>
<protein>
    <submittedName>
        <fullName evidence="2">Hyaluronan synthase</fullName>
        <ecNumber evidence="2">2.4.1.212</ecNumber>
    </submittedName>
</protein>
<dbReference type="AlphaFoldDB" id="A0A0D0ILB9"/>
<evidence type="ECO:0000259" key="1">
    <source>
        <dbReference type="Pfam" id="PF00535"/>
    </source>
</evidence>
<name>A0A0D0ILB9_HAEIF</name>
<dbReference type="Proteomes" id="UP000050700">
    <property type="component" value="Unassembled WGS sequence"/>
</dbReference>
<dbReference type="RefSeq" id="WP_005663701.1">
    <property type="nucleotide sequence ID" value="NZ_AP018771.1"/>
</dbReference>
<dbReference type="PANTHER" id="PTHR22916:SF3">
    <property type="entry name" value="UDP-GLCNAC:BETAGAL BETA-1,3-N-ACETYLGLUCOSAMINYLTRANSFERASE-LIKE PROTEIN 1"/>
    <property type="match status" value="1"/>
</dbReference>
<reference evidence="2 3" key="1">
    <citation type="submission" date="2014-05" db="EMBL/GenBank/DDBJ databases">
        <title>Methylome analysis of the phasevarions of Haemophilus influenzae.</title>
        <authorList>
            <person name="Atack J.M."/>
            <person name="Fox K.L."/>
            <person name="Power P.M."/>
            <person name="Clark T."/>
            <person name="Jurcisek J."/>
            <person name="Korlach J."/>
            <person name="Bakaletz L.O."/>
            <person name="Jennings M.P."/>
        </authorList>
    </citation>
    <scope>NUCLEOTIDE SEQUENCE [LARGE SCALE GENOMIC DNA]</scope>
    <source>
        <strain evidence="2 3">1209</strain>
    </source>
</reference>
<comment type="caution">
    <text evidence="2">The sequence shown here is derived from an EMBL/GenBank/DDBJ whole genome shotgun (WGS) entry which is preliminary data.</text>
</comment>
<dbReference type="EMBL" id="JMQP01000002">
    <property type="protein sequence ID" value="KIS34741.1"/>
    <property type="molecule type" value="Genomic_DNA"/>
</dbReference>